<dbReference type="AlphaFoldDB" id="A0A437QF07"/>
<dbReference type="InterPro" id="IPR020538">
    <property type="entry name" value="Hydgase_Ni_incorp_HypA/HybF_CS"/>
</dbReference>
<proteinExistence type="inferred from homology"/>
<gene>
    <name evidence="5" type="primary">hypA</name>
    <name evidence="5" type="ORF">EOE65_04620</name>
</gene>
<dbReference type="PANTHER" id="PTHR34535:SF3">
    <property type="entry name" value="HYDROGENASE MATURATION FACTOR HYPA"/>
    <property type="match status" value="1"/>
</dbReference>
<reference evidence="5 6" key="1">
    <citation type="submission" date="2019-01" db="EMBL/GenBank/DDBJ databases">
        <authorList>
            <person name="Chen W.-M."/>
        </authorList>
    </citation>
    <scope>NUCLEOTIDE SEQUENCE [LARGE SCALE GENOMIC DNA]</scope>
    <source>
        <strain evidence="5 6">HPM-16</strain>
    </source>
</reference>
<organism evidence="5 6">
    <name type="scientific">Neptunomonas marina</name>
    <dbReference type="NCBI Taxonomy" id="1815562"/>
    <lineage>
        <taxon>Bacteria</taxon>
        <taxon>Pseudomonadati</taxon>
        <taxon>Pseudomonadota</taxon>
        <taxon>Gammaproteobacteria</taxon>
        <taxon>Oceanospirillales</taxon>
        <taxon>Oceanospirillaceae</taxon>
        <taxon>Neptunomonas</taxon>
    </lineage>
</organism>
<dbReference type="GO" id="GO:0051604">
    <property type="term" value="P:protein maturation"/>
    <property type="evidence" value="ECO:0007669"/>
    <property type="project" value="InterPro"/>
</dbReference>
<dbReference type="PANTHER" id="PTHR34535">
    <property type="entry name" value="HYDROGENASE MATURATION FACTOR HYPA"/>
    <property type="match status" value="1"/>
</dbReference>
<accession>A0A437QF07</accession>
<dbReference type="Pfam" id="PF01155">
    <property type="entry name" value="HypA"/>
    <property type="match status" value="1"/>
</dbReference>
<dbReference type="PIRSF" id="PIRSF004761">
    <property type="entry name" value="Hydrgn_mat_HypA"/>
    <property type="match status" value="1"/>
</dbReference>
<keyword evidence="6" id="KW-1185">Reference proteome</keyword>
<evidence type="ECO:0000256" key="2">
    <source>
        <dbReference type="ARBA" id="ARBA00022596"/>
    </source>
</evidence>
<keyword evidence="2" id="KW-0533">Nickel</keyword>
<keyword evidence="4" id="KW-0862">Zinc</keyword>
<protein>
    <submittedName>
        <fullName evidence="5">Hydrogenase maturation nickel metallochaperone HypA</fullName>
    </submittedName>
</protein>
<dbReference type="Proteomes" id="UP000282818">
    <property type="component" value="Unassembled WGS sequence"/>
</dbReference>
<name>A0A437QF07_9GAMM</name>
<evidence type="ECO:0000256" key="3">
    <source>
        <dbReference type="ARBA" id="ARBA00022723"/>
    </source>
</evidence>
<comment type="similarity">
    <text evidence="1">Belongs to the HypA/HybF family.</text>
</comment>
<dbReference type="NCBIfam" id="TIGR00100">
    <property type="entry name" value="hypA"/>
    <property type="match status" value="1"/>
</dbReference>
<dbReference type="GO" id="GO:0008270">
    <property type="term" value="F:zinc ion binding"/>
    <property type="evidence" value="ECO:0007669"/>
    <property type="project" value="TreeGrafter"/>
</dbReference>
<dbReference type="GO" id="GO:0016151">
    <property type="term" value="F:nickel cation binding"/>
    <property type="evidence" value="ECO:0007669"/>
    <property type="project" value="InterPro"/>
</dbReference>
<dbReference type="PROSITE" id="PS01249">
    <property type="entry name" value="HYPA"/>
    <property type="match status" value="1"/>
</dbReference>
<evidence type="ECO:0000256" key="4">
    <source>
        <dbReference type="ARBA" id="ARBA00022833"/>
    </source>
</evidence>
<keyword evidence="3" id="KW-0479">Metal-binding</keyword>
<evidence type="ECO:0000313" key="5">
    <source>
        <dbReference type="EMBL" id="RVU32993.1"/>
    </source>
</evidence>
<dbReference type="EMBL" id="SACQ01000001">
    <property type="protein sequence ID" value="RVU32993.1"/>
    <property type="molecule type" value="Genomic_DNA"/>
</dbReference>
<evidence type="ECO:0000256" key="1">
    <source>
        <dbReference type="ARBA" id="ARBA00010748"/>
    </source>
</evidence>
<evidence type="ECO:0000313" key="6">
    <source>
        <dbReference type="Proteomes" id="UP000282818"/>
    </source>
</evidence>
<comment type="caution">
    <text evidence="5">The sequence shown here is derived from an EMBL/GenBank/DDBJ whole genome shotgun (WGS) entry which is preliminary data.</text>
</comment>
<dbReference type="Gene3D" id="3.30.2320.80">
    <property type="match status" value="1"/>
</dbReference>
<dbReference type="InterPro" id="IPR000688">
    <property type="entry name" value="HypA/HybF"/>
</dbReference>
<sequence>MSIAEGIVQVLENEAAQQNYQRVKRVWLEIGPLAAIETESLVFCFDAVTKNTLAEGAELVILPTQGLAFCMQCTQTVPIKQRYDACVNCGSYQLQVTQGDEMRIKELEVD</sequence>